<sequence>ICLPQPPSQSAVITGMSHRAWFVAYLIYLFLSTARQIGLPKDQNVTKRALV</sequence>
<name>A0A8C9H7V1_9PRIM</name>
<reference evidence="2" key="1">
    <citation type="submission" date="2025-08" db="UniProtKB">
        <authorList>
            <consortium name="Ensembl"/>
        </authorList>
    </citation>
    <scope>IDENTIFICATION</scope>
</reference>
<feature type="transmembrane region" description="Helical" evidence="1">
    <location>
        <begin position="20"/>
        <end position="38"/>
    </location>
</feature>
<organism evidence="2 3">
    <name type="scientific">Piliocolobus tephrosceles</name>
    <name type="common">Ugandan red Colobus</name>
    <dbReference type="NCBI Taxonomy" id="591936"/>
    <lineage>
        <taxon>Eukaryota</taxon>
        <taxon>Metazoa</taxon>
        <taxon>Chordata</taxon>
        <taxon>Craniata</taxon>
        <taxon>Vertebrata</taxon>
        <taxon>Euteleostomi</taxon>
        <taxon>Mammalia</taxon>
        <taxon>Eutheria</taxon>
        <taxon>Euarchontoglires</taxon>
        <taxon>Primates</taxon>
        <taxon>Haplorrhini</taxon>
        <taxon>Catarrhini</taxon>
        <taxon>Cercopithecidae</taxon>
        <taxon>Colobinae</taxon>
        <taxon>Piliocolobus</taxon>
    </lineage>
</organism>
<protein>
    <submittedName>
        <fullName evidence="2">Uncharacterized protein</fullName>
    </submittedName>
</protein>
<evidence type="ECO:0000313" key="3">
    <source>
        <dbReference type="Proteomes" id="UP000694416"/>
    </source>
</evidence>
<proteinExistence type="predicted"/>
<accession>A0A8C9H7V1</accession>
<keyword evidence="1" id="KW-0812">Transmembrane</keyword>
<keyword evidence="1" id="KW-1133">Transmembrane helix</keyword>
<reference evidence="2" key="2">
    <citation type="submission" date="2025-09" db="UniProtKB">
        <authorList>
            <consortium name="Ensembl"/>
        </authorList>
    </citation>
    <scope>IDENTIFICATION</scope>
</reference>
<keyword evidence="1" id="KW-0472">Membrane</keyword>
<dbReference type="AlphaFoldDB" id="A0A8C9H7V1"/>
<keyword evidence="3" id="KW-1185">Reference proteome</keyword>
<evidence type="ECO:0000256" key="1">
    <source>
        <dbReference type="SAM" id="Phobius"/>
    </source>
</evidence>
<evidence type="ECO:0000313" key="2">
    <source>
        <dbReference type="Ensembl" id="ENSPTEP00000016196.1"/>
    </source>
</evidence>
<dbReference type="Proteomes" id="UP000694416">
    <property type="component" value="Unplaced"/>
</dbReference>
<dbReference type="Ensembl" id="ENSPTET00000024051.1">
    <property type="protein sequence ID" value="ENSPTEP00000016196.1"/>
    <property type="gene ID" value="ENSPTEG00000017808.1"/>
</dbReference>